<keyword evidence="3" id="KW-1185">Reference proteome</keyword>
<dbReference type="GO" id="GO:0043066">
    <property type="term" value="P:negative regulation of apoptotic process"/>
    <property type="evidence" value="ECO:0007669"/>
    <property type="project" value="InterPro"/>
</dbReference>
<reference evidence="2 3" key="1">
    <citation type="journal article" date="2011" name="Genome Biol. Evol.">
        <title>Integration of the genetic map and genome assembly of fugu facilitates insights into distinct features of genome evolution in teleosts and mammals.</title>
        <authorList>
            <person name="Kai W."/>
            <person name="Kikuchi K."/>
            <person name="Tohari S."/>
            <person name="Chew A.K."/>
            <person name="Tay A."/>
            <person name="Fujiwara A."/>
            <person name="Hosoya S."/>
            <person name="Suetake H."/>
            <person name="Naruse K."/>
            <person name="Brenner S."/>
            <person name="Suzuki Y."/>
            <person name="Venkatesh B."/>
        </authorList>
    </citation>
    <scope>NUCLEOTIDE SEQUENCE [LARGE SCALE GENOMIC DNA]</scope>
</reference>
<feature type="compositionally biased region" description="Polar residues" evidence="1">
    <location>
        <begin position="135"/>
        <end position="149"/>
    </location>
</feature>
<accession>A0A3B5KVG8</accession>
<dbReference type="Ensembl" id="ENSTRUT00000052919.2">
    <property type="protein sequence ID" value="ENSTRUP00000057212.2"/>
    <property type="gene ID" value="ENSTRUG00000020922.2"/>
</dbReference>
<dbReference type="PANTHER" id="PTHR16915:SF0">
    <property type="entry name" value="RADIATION-INDUCIBLE IMMEDIATE-EARLY GENE IEX-1"/>
    <property type="match status" value="1"/>
</dbReference>
<dbReference type="PRINTS" id="PR02100">
    <property type="entry name" value="GENEIEX1"/>
</dbReference>
<evidence type="ECO:0000256" key="1">
    <source>
        <dbReference type="SAM" id="MobiDB-lite"/>
    </source>
</evidence>
<dbReference type="AlphaFoldDB" id="A0A3B5KVG8"/>
<reference evidence="2" key="3">
    <citation type="submission" date="2025-09" db="UniProtKB">
        <authorList>
            <consortium name="Ensembl"/>
        </authorList>
    </citation>
    <scope>IDENTIFICATION</scope>
</reference>
<dbReference type="Proteomes" id="UP000005226">
    <property type="component" value="Chromosome 21"/>
</dbReference>
<reference evidence="2" key="2">
    <citation type="submission" date="2025-08" db="UniProtKB">
        <authorList>
            <consortium name="Ensembl"/>
        </authorList>
    </citation>
    <scope>IDENTIFICATION</scope>
</reference>
<evidence type="ECO:0000313" key="2">
    <source>
        <dbReference type="Ensembl" id="ENSTRUP00000057212.2"/>
    </source>
</evidence>
<organism evidence="2 3">
    <name type="scientific">Takifugu rubripes</name>
    <name type="common">Japanese pufferfish</name>
    <name type="synonym">Fugu rubripes</name>
    <dbReference type="NCBI Taxonomy" id="31033"/>
    <lineage>
        <taxon>Eukaryota</taxon>
        <taxon>Metazoa</taxon>
        <taxon>Chordata</taxon>
        <taxon>Craniata</taxon>
        <taxon>Vertebrata</taxon>
        <taxon>Euteleostomi</taxon>
        <taxon>Actinopterygii</taxon>
        <taxon>Neopterygii</taxon>
        <taxon>Teleostei</taxon>
        <taxon>Neoteleostei</taxon>
        <taxon>Acanthomorphata</taxon>
        <taxon>Eupercaria</taxon>
        <taxon>Tetraodontiformes</taxon>
        <taxon>Tetradontoidea</taxon>
        <taxon>Tetraodontidae</taxon>
        <taxon>Takifugu</taxon>
    </lineage>
</organism>
<dbReference type="GeneTree" id="ENSGT00390000003213"/>
<evidence type="ECO:0000313" key="3">
    <source>
        <dbReference type="Proteomes" id="UP000005226"/>
    </source>
</evidence>
<dbReference type="OMA" id="SDYQSFP"/>
<proteinExistence type="predicted"/>
<protein>
    <submittedName>
        <fullName evidence="2">Zgc:158343</fullName>
    </submittedName>
</protein>
<feature type="region of interest" description="Disordered" evidence="1">
    <location>
        <begin position="121"/>
        <end position="176"/>
    </location>
</feature>
<sequence>MYSRTNTMTLTIQQERFAFAGMATRSTEPEVFTFEQAPAQATAVRSYVPIRPKKRCTRVMYPAKVRMHLPPPEKNQAKRWLVILCLVVLWQIYTEEPNAETPLATADGPVSDCQGFPFKSAEEKGDFPSKAELISGSTPSSEDANSSDAQMVPIVTCSEPQEKAESSRYEQQGSGAGKSMVALLVYHRLGSDS</sequence>
<dbReference type="PANTHER" id="PTHR16915">
    <property type="entry name" value="IMMEDIATE EARLY RESPONSE 3"/>
    <property type="match status" value="1"/>
</dbReference>
<name>A0A3B5KVG8_TAKRU</name>
<dbReference type="InterPro" id="IPR024829">
    <property type="entry name" value="IEX-1"/>
</dbReference>
<dbReference type="InParanoid" id="A0A3B5KVG8"/>